<comment type="caution">
    <text evidence="1">The sequence shown here is derived from an EMBL/GenBank/DDBJ whole genome shotgun (WGS) entry which is preliminary data.</text>
</comment>
<keyword evidence="2" id="KW-1185">Reference proteome</keyword>
<gene>
    <name evidence="1" type="ORF">B9Z19DRAFT_508912</name>
</gene>
<dbReference type="EMBL" id="NESQ01000344">
    <property type="protein sequence ID" value="PUU73828.1"/>
    <property type="molecule type" value="Genomic_DNA"/>
</dbReference>
<evidence type="ECO:0000313" key="2">
    <source>
        <dbReference type="Proteomes" id="UP000244722"/>
    </source>
</evidence>
<dbReference type="AlphaFoldDB" id="A0A2T6ZEA5"/>
<evidence type="ECO:0000313" key="1">
    <source>
        <dbReference type="EMBL" id="PUU73828.1"/>
    </source>
</evidence>
<sequence>MSGWTVEFLALRFRLAPARRILVGSLDSIRAGIMVVSPASGASGASDSLLTAAAAVMVAVVEMVVAFATEVSAAAVWRFKNGVKLNSEVFGGVLRGRLAESSRSSIVKVEARFLGFWAGSLVAVDAVAEDVLVFAAVAAGAGAGAEAVEAFKAASLFRVLSSFDSRTSCLVSQSSFDLARSFSAFSRPFVSLRSAALRSATSWNLRLPSFSVSVAADSLAFLRAACVFSSSERRVIISC</sequence>
<proteinExistence type="predicted"/>
<protein>
    <submittedName>
        <fullName evidence="1">Uncharacterized protein</fullName>
    </submittedName>
</protein>
<name>A0A2T6ZEA5_TUBBO</name>
<organism evidence="1 2">
    <name type="scientific">Tuber borchii</name>
    <name type="common">White truffle</name>
    <dbReference type="NCBI Taxonomy" id="42251"/>
    <lineage>
        <taxon>Eukaryota</taxon>
        <taxon>Fungi</taxon>
        <taxon>Dikarya</taxon>
        <taxon>Ascomycota</taxon>
        <taxon>Pezizomycotina</taxon>
        <taxon>Pezizomycetes</taxon>
        <taxon>Pezizales</taxon>
        <taxon>Tuberaceae</taxon>
        <taxon>Tuber</taxon>
    </lineage>
</organism>
<accession>A0A2T6ZEA5</accession>
<reference evidence="1 2" key="1">
    <citation type="submission" date="2017-04" db="EMBL/GenBank/DDBJ databases">
        <title>Draft genome sequence of Tuber borchii Vittad., a whitish edible truffle.</title>
        <authorList>
            <consortium name="DOE Joint Genome Institute"/>
            <person name="Murat C."/>
            <person name="Kuo A."/>
            <person name="Barry K.W."/>
            <person name="Clum A."/>
            <person name="Dockter R.B."/>
            <person name="Fauchery L."/>
            <person name="Iotti M."/>
            <person name="Kohler A."/>
            <person name="Labutti K."/>
            <person name="Lindquist E.A."/>
            <person name="Lipzen A."/>
            <person name="Ohm R.A."/>
            <person name="Wang M."/>
            <person name="Grigoriev I.V."/>
            <person name="Zambonelli A."/>
            <person name="Martin F.M."/>
        </authorList>
    </citation>
    <scope>NUCLEOTIDE SEQUENCE [LARGE SCALE GENOMIC DNA]</scope>
    <source>
        <strain evidence="1 2">Tbo3840</strain>
    </source>
</reference>
<dbReference type="Proteomes" id="UP000244722">
    <property type="component" value="Unassembled WGS sequence"/>
</dbReference>